<gene>
    <name evidence="3" type="ORF">AK812_SmicGene7400</name>
</gene>
<protein>
    <submittedName>
        <fullName evidence="3">Uncharacterized protein</fullName>
    </submittedName>
</protein>
<dbReference type="AlphaFoldDB" id="A0A1Q9ENN3"/>
<reference evidence="3 4" key="1">
    <citation type="submission" date="2016-02" db="EMBL/GenBank/DDBJ databases">
        <title>Genome analysis of coral dinoflagellate symbionts highlights evolutionary adaptations to a symbiotic lifestyle.</title>
        <authorList>
            <person name="Aranda M."/>
            <person name="Li Y."/>
            <person name="Liew Y.J."/>
            <person name="Baumgarten S."/>
            <person name="Simakov O."/>
            <person name="Wilson M."/>
            <person name="Piel J."/>
            <person name="Ashoor H."/>
            <person name="Bougouffa S."/>
            <person name="Bajic V.B."/>
            <person name="Ryu T."/>
            <person name="Ravasi T."/>
            <person name="Bayer T."/>
            <person name="Micklem G."/>
            <person name="Kim H."/>
            <person name="Bhak J."/>
            <person name="Lajeunesse T.C."/>
            <person name="Voolstra C.R."/>
        </authorList>
    </citation>
    <scope>NUCLEOTIDE SEQUENCE [LARGE SCALE GENOMIC DNA]</scope>
    <source>
        <strain evidence="3 4">CCMP2467</strain>
    </source>
</reference>
<organism evidence="3 4">
    <name type="scientific">Symbiodinium microadriaticum</name>
    <name type="common">Dinoflagellate</name>
    <name type="synonym">Zooxanthella microadriatica</name>
    <dbReference type="NCBI Taxonomy" id="2951"/>
    <lineage>
        <taxon>Eukaryota</taxon>
        <taxon>Sar</taxon>
        <taxon>Alveolata</taxon>
        <taxon>Dinophyceae</taxon>
        <taxon>Suessiales</taxon>
        <taxon>Symbiodiniaceae</taxon>
        <taxon>Symbiodinium</taxon>
    </lineage>
</organism>
<dbReference type="SUPFAM" id="SSF56219">
    <property type="entry name" value="DNase I-like"/>
    <property type="match status" value="1"/>
</dbReference>
<comment type="caution">
    <text evidence="3">The sequence shown here is derived from an EMBL/GenBank/DDBJ whole genome shotgun (WGS) entry which is preliminary data.</text>
</comment>
<feature type="compositionally biased region" description="Polar residues" evidence="1">
    <location>
        <begin position="1208"/>
        <end position="1221"/>
    </location>
</feature>
<dbReference type="OrthoDB" id="10271687at2759"/>
<dbReference type="Proteomes" id="UP000186817">
    <property type="component" value="Unassembled WGS sequence"/>
</dbReference>
<evidence type="ECO:0000256" key="2">
    <source>
        <dbReference type="SAM" id="Phobius"/>
    </source>
</evidence>
<accession>A0A1Q9ENN3</accession>
<dbReference type="InterPro" id="IPR036691">
    <property type="entry name" value="Endo/exonu/phosph_ase_sf"/>
</dbReference>
<evidence type="ECO:0000313" key="4">
    <source>
        <dbReference type="Proteomes" id="UP000186817"/>
    </source>
</evidence>
<feature type="transmembrane region" description="Helical" evidence="2">
    <location>
        <begin position="21"/>
        <end position="41"/>
    </location>
</feature>
<dbReference type="Gene3D" id="3.60.10.10">
    <property type="entry name" value="Endonuclease/exonuclease/phosphatase"/>
    <property type="match status" value="1"/>
</dbReference>
<name>A0A1Q9ENN3_SYMMI</name>
<evidence type="ECO:0000313" key="3">
    <source>
        <dbReference type="EMBL" id="OLQ09034.1"/>
    </source>
</evidence>
<feature type="region of interest" description="Disordered" evidence="1">
    <location>
        <begin position="1199"/>
        <end position="1221"/>
    </location>
</feature>
<keyword evidence="2" id="KW-1133">Transmembrane helix</keyword>
<evidence type="ECO:0000256" key="1">
    <source>
        <dbReference type="SAM" id="MobiDB-lite"/>
    </source>
</evidence>
<dbReference type="EMBL" id="LSRX01000105">
    <property type="protein sequence ID" value="OLQ09034.1"/>
    <property type="molecule type" value="Genomic_DNA"/>
</dbReference>
<keyword evidence="2" id="KW-0812">Transmembrane</keyword>
<proteinExistence type="predicted"/>
<keyword evidence="4" id="KW-1185">Reference proteome</keyword>
<keyword evidence="2" id="KW-0472">Membrane</keyword>
<sequence>MPRVNVVASEVGRCAQAFLEVAYFAVVLVIDSMFAWCSIAMKQWDGVAVSTWSIGRKIRNEQLHALNGNGAGKGKGKGKGKATELLRADPEQEYQKAVADALCDAARVRMQPHLLQEEWEVPVKMWQDMGPSGGVALVPKDALPKVLTMVGYTSLPTGALLTQSAGERQIVMVERYLVQLGFGVPAGMPKLGSEVEVGITMVKMVAKMSTGRGWVAGPHPGGVLMAHLEKWVDQHAIDMVQAREDGSCIFYVNDLFVEALLRVSGHGGVFIKCHADEGRPLMELLWLDAGALSACAKSAAAAASKDTRGGVRVVEVDRAEHQRDFIRRAAEISGNPEGGRWNKLMHILHGNDRDDDVTLRACNIDGMQREGRWEFVVENTPHFMALSETHATLMQQQELDLRTRKDSHEVLWGAPVGDRRWSGMAFVYRKSSAWAVRKVDFRSPLCHRFWEDGRLLAVQLYRSDERRSIVIYVLYGWSGARWEMAKKAYDQQLIQAVQDDATRRGDLPMVICGDFNLEITDAPEEFETLKHARRPTHAHEVEHVGSDPAVARLLRRGLVDDAYGEWCKRAERPLCSIPTTTGVQDYGRGRGAVAFRQLCVYPPERHAGAETVWMRKVAKALRRAEELGKMRVRGYRAEITMGHLRSFAREVRGPFVDEFVPVVMRTLSSEVVTLCSLVAAEYRRLQMMGDRARLRAWKDRMQSSIRQSHRWVKEECKRSSMLMRTEGGHFTVDRNEQLDHMFAAWKPILEKFCSRPVDCERFMEEFGPYMRSAQMELEPLSGIFDDLALILDFVETTGLYFGRSSTDGVSLDIGVVGHLQIMVKGTLRERDEVAVGDANCLDLEASAYGGPPCVGGVSYDLKKAFDLVPVNIMLATMRRRGASERLMRPLPSMYEGLWRVFRLRGALGDWWRPDGGIIQGDALSMIALKNIVSCILEASEAELEADVKPRSYADDISVVAQAATVPEVRHGIRGFHAIVRAYEQAQCGEVHNRKTYTFGDAGVEGALESEYAHLSEFRVVGGSIVVRNEVFDVTMLENKRWEAWKGSIRLSLYKGRMRSFRMSTNYLRKVRTEVMRSLWGCEFYSMSPLVTMAILCPVQLDPEFGAVYEGLHTIMRPMRVPGMAAEIRRRYHCTPSAVVDGPTLRLQNLRDVSVLVSRVNDLMTGEIDEGLWLHQLRDEWRASLWRRVSQERSQHYAGADKVDRLRTNALSPRTGGTRTTE</sequence>